<reference evidence="2" key="1">
    <citation type="journal article" date="2022" name="Int. J. Mol. Sci.">
        <title>Draft Genome of Tanacetum Coccineum: Genomic Comparison of Closely Related Tanacetum-Family Plants.</title>
        <authorList>
            <person name="Yamashiro T."/>
            <person name="Shiraishi A."/>
            <person name="Nakayama K."/>
            <person name="Satake H."/>
        </authorList>
    </citation>
    <scope>NUCLEOTIDE SEQUENCE</scope>
</reference>
<keyword evidence="3" id="KW-1185">Reference proteome</keyword>
<organism evidence="2 3">
    <name type="scientific">Tanacetum coccineum</name>
    <dbReference type="NCBI Taxonomy" id="301880"/>
    <lineage>
        <taxon>Eukaryota</taxon>
        <taxon>Viridiplantae</taxon>
        <taxon>Streptophyta</taxon>
        <taxon>Embryophyta</taxon>
        <taxon>Tracheophyta</taxon>
        <taxon>Spermatophyta</taxon>
        <taxon>Magnoliopsida</taxon>
        <taxon>eudicotyledons</taxon>
        <taxon>Gunneridae</taxon>
        <taxon>Pentapetalae</taxon>
        <taxon>asterids</taxon>
        <taxon>campanulids</taxon>
        <taxon>Asterales</taxon>
        <taxon>Asteraceae</taxon>
        <taxon>Asteroideae</taxon>
        <taxon>Anthemideae</taxon>
        <taxon>Anthemidinae</taxon>
        <taxon>Tanacetum</taxon>
    </lineage>
</organism>
<comment type="caution">
    <text evidence="2">The sequence shown here is derived from an EMBL/GenBank/DDBJ whole genome shotgun (WGS) entry which is preliminary data.</text>
</comment>
<evidence type="ECO:0000313" key="2">
    <source>
        <dbReference type="EMBL" id="GJT11732.1"/>
    </source>
</evidence>
<name>A0ABQ5BC86_9ASTR</name>
<feature type="region of interest" description="Disordered" evidence="1">
    <location>
        <begin position="1"/>
        <end position="22"/>
    </location>
</feature>
<accession>A0ABQ5BC86</accession>
<gene>
    <name evidence="2" type="ORF">Tco_0858774</name>
</gene>
<protein>
    <submittedName>
        <fullName evidence="2">Uncharacterized protein</fullName>
    </submittedName>
</protein>
<sequence length="189" mass="21204">MKNSPKLHCGDYNSPEKPREPSKTRALLDVMNVVTGNVRYVGDLTNYLQKAPSLSLLTTIFDGMLEHQIVELPAMQLYGNSFYKVGDVSRMERFIRAGPTLWSWEYSVTSSSAFGLLISRVSIFGLTLEITSSADSDEVMMFGSHLLYLSIDIGSLLVAEWTFEQVVVGNRITMYFLKTAYLKQSLVPV</sequence>
<dbReference type="Proteomes" id="UP001151760">
    <property type="component" value="Unassembled WGS sequence"/>
</dbReference>
<evidence type="ECO:0000256" key="1">
    <source>
        <dbReference type="SAM" id="MobiDB-lite"/>
    </source>
</evidence>
<evidence type="ECO:0000313" key="3">
    <source>
        <dbReference type="Proteomes" id="UP001151760"/>
    </source>
</evidence>
<dbReference type="EMBL" id="BQNB010013092">
    <property type="protein sequence ID" value="GJT11732.1"/>
    <property type="molecule type" value="Genomic_DNA"/>
</dbReference>
<reference evidence="2" key="2">
    <citation type="submission" date="2022-01" db="EMBL/GenBank/DDBJ databases">
        <authorList>
            <person name="Yamashiro T."/>
            <person name="Shiraishi A."/>
            <person name="Satake H."/>
            <person name="Nakayama K."/>
        </authorList>
    </citation>
    <scope>NUCLEOTIDE SEQUENCE</scope>
</reference>
<proteinExistence type="predicted"/>